<dbReference type="PANTHER" id="PTHR36558">
    <property type="entry name" value="GLR1098 PROTEIN"/>
    <property type="match status" value="1"/>
</dbReference>
<dbReference type="InterPro" id="IPR012296">
    <property type="entry name" value="Nuclease_put_TT1808"/>
</dbReference>
<dbReference type="AlphaFoldDB" id="A0A291IQ60"/>
<dbReference type="RefSeq" id="WP_064029458.1">
    <property type="nucleotide sequence ID" value="NZ_CP023669.1"/>
</dbReference>
<proteinExistence type="predicted"/>
<dbReference type="CDD" id="cd06260">
    <property type="entry name" value="DUF820-like"/>
    <property type="match status" value="1"/>
</dbReference>
<dbReference type="PANTHER" id="PTHR36558:SF1">
    <property type="entry name" value="RESTRICTION ENDONUCLEASE DOMAIN-CONTAINING PROTEIN-RELATED"/>
    <property type="match status" value="1"/>
</dbReference>
<dbReference type="EMBL" id="LUUL01000119">
    <property type="protein sequence ID" value="OAI22512.1"/>
    <property type="molecule type" value="Genomic_DNA"/>
</dbReference>
<evidence type="ECO:0000313" key="2">
    <source>
        <dbReference type="Proteomes" id="UP000077734"/>
    </source>
</evidence>
<dbReference type="InterPro" id="IPR008538">
    <property type="entry name" value="Uma2"/>
</dbReference>
<sequence>MALAEKLHLSVADYLQGELLSDIKYEYINGEVYAMVGVKRAHDTVATNLIAFLHSHLRGTPCRVHSGEMKVRVQTASDDCFFYPDLHVTCAAADTAEHYNSRPKLIVEILSDATERYDRAEKFHHYRKLESLEEYVLVAQDTQRVECYRRSEQWDLQLYQAGEQVRFESVGFELPVKEIYEGVEFGEPVSPAVST</sequence>
<organism evidence="1 2">
    <name type="scientific">Methylomonas koyamae</name>
    <dbReference type="NCBI Taxonomy" id="702114"/>
    <lineage>
        <taxon>Bacteria</taxon>
        <taxon>Pseudomonadati</taxon>
        <taxon>Pseudomonadota</taxon>
        <taxon>Gammaproteobacteria</taxon>
        <taxon>Methylococcales</taxon>
        <taxon>Methylococcaceae</taxon>
        <taxon>Methylomonas</taxon>
    </lineage>
</organism>
<reference evidence="1 2" key="1">
    <citation type="submission" date="2016-03" db="EMBL/GenBank/DDBJ databases">
        <authorList>
            <person name="Heylen K."/>
            <person name="De Vos P."/>
            <person name="Vekeman B."/>
        </authorList>
    </citation>
    <scope>NUCLEOTIDE SEQUENCE [LARGE SCALE GENOMIC DNA]</scope>
    <source>
        <strain evidence="1 2">R-49807</strain>
    </source>
</reference>
<protein>
    <submittedName>
        <fullName evidence="1">Uncharacterized protein</fullName>
    </submittedName>
</protein>
<dbReference type="Proteomes" id="UP000077734">
    <property type="component" value="Unassembled WGS sequence"/>
</dbReference>
<keyword evidence="2" id="KW-1185">Reference proteome</keyword>
<dbReference type="SUPFAM" id="SSF52980">
    <property type="entry name" value="Restriction endonuclease-like"/>
    <property type="match status" value="1"/>
</dbReference>
<dbReference type="Pfam" id="PF05685">
    <property type="entry name" value="Uma2"/>
    <property type="match status" value="1"/>
</dbReference>
<dbReference type="InterPro" id="IPR011335">
    <property type="entry name" value="Restrct_endonuc-II-like"/>
</dbReference>
<dbReference type="Gene3D" id="3.90.1570.10">
    <property type="entry name" value="tt1808, chain A"/>
    <property type="match status" value="1"/>
</dbReference>
<comment type="caution">
    <text evidence="1">The sequence shown here is derived from an EMBL/GenBank/DDBJ whole genome shotgun (WGS) entry which is preliminary data.</text>
</comment>
<name>A0A291IQ60_9GAMM</name>
<gene>
    <name evidence="1" type="ORF">A1356_19060</name>
</gene>
<accession>A0A291IQ60</accession>
<dbReference type="KEGG" id="mko:MKLM6_4200"/>
<evidence type="ECO:0000313" key="1">
    <source>
        <dbReference type="EMBL" id="OAI22512.1"/>
    </source>
</evidence>